<accession>A0AAD9AR00</accession>
<dbReference type="AlphaFoldDB" id="A0AAD9AR00"/>
<protein>
    <submittedName>
        <fullName evidence="2">Heterokaryon incompatibility protein</fullName>
    </submittedName>
</protein>
<sequence>MSLCLQPIKAFLQLHLAARNEGCAEMQGATRCDFCKRFISAMKRKPTDHVSLDLEPVNQIVSSACTRHRPLLEKITSWLDLQEGATEQPHLFRNYFDYSVTFTLKDNYGQSSPSLDVLESLDKKQFIGYGVQLDPSWIDNKTLIRWYDTCTSGHVDRCSKPEYLGYLPKPELKILIDVTENCLTPAPENASYMALSYVWGKVDMPKTFTANVSQLQKLGALNNTALPQTIRHAIYLTRLLGERYLWVDSLCIVQDDEEFLNGHLGRMASIFAHAQAVIVPIDGENAESGIPGLKEAPAAQPRHLEQETIPFGERLLLIRTKMGMRGRGESSSKKADYFDRGWTFQEYLFARRRICFENSSVWFQCCQFTQYEDHSHPDLPDRNRDFLLDVGYPSLTVFSRLVEDFNQRQLSYPQDCLAAIAGMLPCYSRAFKGGFLCGLPEMFFDATLLWQPGDDLVRRVPVDTGTTCGGINSGSLPTWSWVGWQGRLDFAGWATGNDFVAACSGWIASSRQQIIPITKWFTSSDVTGRTGKRPVEVEWALWRDRHRDPKCPLPSGWTRKGRRKGESLTIEEFPDGFGEYLYKHESCTARFWYPIPLSDPDYSHQQKIPSFSEATYLFGSVQTAHLSASGAVWMYEDITSMGPVNPSTAHVSMRTSQNEWAGVIRLHSRDHFERQGLDPAKSPVELQLIAISRGFIANGLESYVAREIPEYVLEERPKAGEKYEFYNIMWISWRNGIAYREGLGRVHKDKWDSLQVSSIDIVLG</sequence>
<organism evidence="2 3">
    <name type="scientific">Colletotrichum chrysophilum</name>
    <dbReference type="NCBI Taxonomy" id="1836956"/>
    <lineage>
        <taxon>Eukaryota</taxon>
        <taxon>Fungi</taxon>
        <taxon>Dikarya</taxon>
        <taxon>Ascomycota</taxon>
        <taxon>Pezizomycotina</taxon>
        <taxon>Sordariomycetes</taxon>
        <taxon>Hypocreomycetidae</taxon>
        <taxon>Glomerellales</taxon>
        <taxon>Glomerellaceae</taxon>
        <taxon>Colletotrichum</taxon>
        <taxon>Colletotrichum gloeosporioides species complex</taxon>
    </lineage>
</organism>
<keyword evidence="3" id="KW-1185">Reference proteome</keyword>
<dbReference type="InterPro" id="IPR010730">
    <property type="entry name" value="HET"/>
</dbReference>
<comment type="caution">
    <text evidence="2">The sequence shown here is derived from an EMBL/GenBank/DDBJ whole genome shotgun (WGS) entry which is preliminary data.</text>
</comment>
<evidence type="ECO:0000313" key="2">
    <source>
        <dbReference type="EMBL" id="KAK1851617.1"/>
    </source>
</evidence>
<name>A0AAD9AR00_9PEZI</name>
<evidence type="ECO:0000259" key="1">
    <source>
        <dbReference type="Pfam" id="PF06985"/>
    </source>
</evidence>
<gene>
    <name evidence="2" type="ORF">CCHR01_05719</name>
</gene>
<dbReference type="Proteomes" id="UP001243330">
    <property type="component" value="Unassembled WGS sequence"/>
</dbReference>
<dbReference type="PANTHER" id="PTHR33112">
    <property type="entry name" value="DOMAIN PROTEIN, PUTATIVE-RELATED"/>
    <property type="match status" value="1"/>
</dbReference>
<dbReference type="Pfam" id="PF06985">
    <property type="entry name" value="HET"/>
    <property type="match status" value="1"/>
</dbReference>
<proteinExistence type="predicted"/>
<dbReference type="PANTHER" id="PTHR33112:SF16">
    <property type="entry name" value="HETEROKARYON INCOMPATIBILITY DOMAIN-CONTAINING PROTEIN"/>
    <property type="match status" value="1"/>
</dbReference>
<reference evidence="2" key="1">
    <citation type="submission" date="2023-01" db="EMBL/GenBank/DDBJ databases">
        <title>Colletotrichum chrysophilum M932 genome sequence.</title>
        <authorList>
            <person name="Baroncelli R."/>
        </authorList>
    </citation>
    <scope>NUCLEOTIDE SEQUENCE</scope>
    <source>
        <strain evidence="2">M932</strain>
    </source>
</reference>
<feature type="domain" description="Heterokaryon incompatibility" evidence="1">
    <location>
        <begin position="192"/>
        <end position="346"/>
    </location>
</feature>
<dbReference type="EMBL" id="JAQOWY010000092">
    <property type="protein sequence ID" value="KAK1851617.1"/>
    <property type="molecule type" value="Genomic_DNA"/>
</dbReference>
<evidence type="ECO:0000313" key="3">
    <source>
        <dbReference type="Proteomes" id="UP001243330"/>
    </source>
</evidence>